<dbReference type="Proteomes" id="UP000308600">
    <property type="component" value="Unassembled WGS sequence"/>
</dbReference>
<gene>
    <name evidence="1" type="ORF">BDN72DRAFT_834769</name>
</gene>
<name>A0ACD3B6P6_9AGAR</name>
<proteinExistence type="predicted"/>
<organism evidence="1 2">
    <name type="scientific">Pluteus cervinus</name>
    <dbReference type="NCBI Taxonomy" id="181527"/>
    <lineage>
        <taxon>Eukaryota</taxon>
        <taxon>Fungi</taxon>
        <taxon>Dikarya</taxon>
        <taxon>Basidiomycota</taxon>
        <taxon>Agaricomycotina</taxon>
        <taxon>Agaricomycetes</taxon>
        <taxon>Agaricomycetidae</taxon>
        <taxon>Agaricales</taxon>
        <taxon>Pluteineae</taxon>
        <taxon>Pluteaceae</taxon>
        <taxon>Pluteus</taxon>
    </lineage>
</organism>
<reference evidence="1 2" key="1">
    <citation type="journal article" date="2019" name="Nat. Ecol. Evol.">
        <title>Megaphylogeny resolves global patterns of mushroom evolution.</title>
        <authorList>
            <person name="Varga T."/>
            <person name="Krizsan K."/>
            <person name="Foldi C."/>
            <person name="Dima B."/>
            <person name="Sanchez-Garcia M."/>
            <person name="Sanchez-Ramirez S."/>
            <person name="Szollosi G.J."/>
            <person name="Szarkandi J.G."/>
            <person name="Papp V."/>
            <person name="Albert L."/>
            <person name="Andreopoulos W."/>
            <person name="Angelini C."/>
            <person name="Antonin V."/>
            <person name="Barry K.W."/>
            <person name="Bougher N.L."/>
            <person name="Buchanan P."/>
            <person name="Buyck B."/>
            <person name="Bense V."/>
            <person name="Catcheside P."/>
            <person name="Chovatia M."/>
            <person name="Cooper J."/>
            <person name="Damon W."/>
            <person name="Desjardin D."/>
            <person name="Finy P."/>
            <person name="Geml J."/>
            <person name="Haridas S."/>
            <person name="Hughes K."/>
            <person name="Justo A."/>
            <person name="Karasinski D."/>
            <person name="Kautmanova I."/>
            <person name="Kiss B."/>
            <person name="Kocsube S."/>
            <person name="Kotiranta H."/>
            <person name="LaButti K.M."/>
            <person name="Lechner B.E."/>
            <person name="Liimatainen K."/>
            <person name="Lipzen A."/>
            <person name="Lukacs Z."/>
            <person name="Mihaltcheva S."/>
            <person name="Morgado L.N."/>
            <person name="Niskanen T."/>
            <person name="Noordeloos M.E."/>
            <person name="Ohm R.A."/>
            <person name="Ortiz-Santana B."/>
            <person name="Ovrebo C."/>
            <person name="Racz N."/>
            <person name="Riley R."/>
            <person name="Savchenko A."/>
            <person name="Shiryaev A."/>
            <person name="Soop K."/>
            <person name="Spirin V."/>
            <person name="Szebenyi C."/>
            <person name="Tomsovsky M."/>
            <person name="Tulloss R.E."/>
            <person name="Uehling J."/>
            <person name="Grigoriev I.V."/>
            <person name="Vagvolgyi C."/>
            <person name="Papp T."/>
            <person name="Martin F.M."/>
            <person name="Miettinen O."/>
            <person name="Hibbett D.S."/>
            <person name="Nagy L.G."/>
        </authorList>
    </citation>
    <scope>NUCLEOTIDE SEQUENCE [LARGE SCALE GENOMIC DNA]</scope>
    <source>
        <strain evidence="1 2">NL-1719</strain>
    </source>
</reference>
<evidence type="ECO:0000313" key="1">
    <source>
        <dbReference type="EMBL" id="TFK73362.1"/>
    </source>
</evidence>
<dbReference type="EMBL" id="ML208276">
    <property type="protein sequence ID" value="TFK73362.1"/>
    <property type="molecule type" value="Genomic_DNA"/>
</dbReference>
<sequence>MSTAAHCCCLRLKTTVTIALWLGCVSPLLSILSQFLLRNRHEDRAAQGGGCAQPFRLLSRAGLPRLNRR</sequence>
<protein>
    <submittedName>
        <fullName evidence="1">Uncharacterized protein</fullName>
    </submittedName>
</protein>
<keyword evidence="2" id="KW-1185">Reference proteome</keyword>
<accession>A0ACD3B6P6</accession>
<evidence type="ECO:0000313" key="2">
    <source>
        <dbReference type="Proteomes" id="UP000308600"/>
    </source>
</evidence>